<dbReference type="Proteomes" id="UP001056384">
    <property type="component" value="Chromosome 8"/>
</dbReference>
<dbReference type="Pfam" id="PF13460">
    <property type="entry name" value="NAD_binding_10"/>
    <property type="match status" value="1"/>
</dbReference>
<dbReference type="Pfam" id="PF01370">
    <property type="entry name" value="Epimerase"/>
    <property type="match status" value="1"/>
</dbReference>
<evidence type="ECO:0000313" key="3">
    <source>
        <dbReference type="EMBL" id="USW55844.1"/>
    </source>
</evidence>
<dbReference type="PANTHER" id="PTHR48079:SF6">
    <property type="entry name" value="NAD(P)-BINDING DOMAIN-CONTAINING PROTEIN-RELATED"/>
    <property type="match status" value="1"/>
</dbReference>
<protein>
    <submittedName>
        <fullName evidence="3">NAD-dependent epimerase/dehydratase, NAD(P)-binding domain-containing protein</fullName>
    </submittedName>
</protein>
<dbReference type="EMBL" id="CP099425">
    <property type="protein sequence ID" value="USW55844.1"/>
    <property type="molecule type" value="Genomic_DNA"/>
</dbReference>
<feature type="domain" description="NAD-dependent epimerase/dehydratase" evidence="1">
    <location>
        <begin position="147"/>
        <end position="232"/>
    </location>
</feature>
<dbReference type="GO" id="GO:0004029">
    <property type="term" value="F:aldehyde dehydrogenase (NAD+) activity"/>
    <property type="evidence" value="ECO:0007669"/>
    <property type="project" value="TreeGrafter"/>
</dbReference>
<organism evidence="3 4">
    <name type="scientific">Septoria linicola</name>
    <dbReference type="NCBI Taxonomy" id="215465"/>
    <lineage>
        <taxon>Eukaryota</taxon>
        <taxon>Fungi</taxon>
        <taxon>Dikarya</taxon>
        <taxon>Ascomycota</taxon>
        <taxon>Pezizomycotina</taxon>
        <taxon>Dothideomycetes</taxon>
        <taxon>Dothideomycetidae</taxon>
        <taxon>Mycosphaerellales</taxon>
        <taxon>Mycosphaerellaceae</taxon>
        <taxon>Septoria</taxon>
    </lineage>
</organism>
<dbReference type="GO" id="GO:0005737">
    <property type="term" value="C:cytoplasm"/>
    <property type="evidence" value="ECO:0007669"/>
    <property type="project" value="TreeGrafter"/>
</dbReference>
<reference evidence="3" key="1">
    <citation type="submission" date="2022-06" db="EMBL/GenBank/DDBJ databases">
        <title>Complete genome sequences of two strains of the flax pathogen Septoria linicola.</title>
        <authorList>
            <person name="Lapalu N."/>
            <person name="Simon A."/>
            <person name="Demenou B."/>
            <person name="Paumier D."/>
            <person name="Guillot M.-P."/>
            <person name="Gout L."/>
            <person name="Valade R."/>
        </authorList>
    </citation>
    <scope>NUCLEOTIDE SEQUENCE</scope>
    <source>
        <strain evidence="3">SE15195</strain>
    </source>
</reference>
<dbReference type="InterPro" id="IPR051783">
    <property type="entry name" value="NAD(P)-dependent_oxidoreduct"/>
</dbReference>
<keyword evidence="4" id="KW-1185">Reference proteome</keyword>
<gene>
    <name evidence="3" type="ORF">Slin15195_G091630</name>
</gene>
<feature type="domain" description="NAD(P)-binding" evidence="2">
    <location>
        <begin position="9"/>
        <end position="101"/>
    </location>
</feature>
<dbReference type="PANTHER" id="PTHR48079">
    <property type="entry name" value="PROTEIN YEEZ"/>
    <property type="match status" value="1"/>
</dbReference>
<evidence type="ECO:0000259" key="2">
    <source>
        <dbReference type="Pfam" id="PF13460"/>
    </source>
</evidence>
<name>A0A9Q9EMU4_9PEZI</name>
<dbReference type="InterPro" id="IPR036291">
    <property type="entry name" value="NAD(P)-bd_dom_sf"/>
</dbReference>
<dbReference type="AlphaFoldDB" id="A0A9Q9EMU4"/>
<proteinExistence type="predicted"/>
<sequence>MAPRIFLTGGTGYVGGSVLYTLAQTHPEWEITVLLRRPPPTFNELYPNVKVVLGDYDSGETLSSAAAQADIVVHNGNSDHQPSLESIVKGLLQSEERKFLIHLSGTGVIADWRDPTFAGRLNPKVWSDVNDIGEITSRPPEELHRHTDKFLQDTARAHGDKLKIAIICPPDIYGKGHGPGRTQSVYIPGFYNEIKKIGAPFYARDGTNTRSFVHIDDLAQLYLKLVEAAVDGGGQADWGVEGYYFAASQEHSHLELAKATGVILQKHGILEKSDPKEVPLDQIDVMMSHRDFPDLRTYMFANSRSRAHRAAAKLGYSPHAPDLLETLESDLLACR</sequence>
<dbReference type="InterPro" id="IPR016040">
    <property type="entry name" value="NAD(P)-bd_dom"/>
</dbReference>
<accession>A0A9Q9EMU4</accession>
<dbReference type="SUPFAM" id="SSF51735">
    <property type="entry name" value="NAD(P)-binding Rossmann-fold domains"/>
    <property type="match status" value="1"/>
</dbReference>
<evidence type="ECO:0000259" key="1">
    <source>
        <dbReference type="Pfam" id="PF01370"/>
    </source>
</evidence>
<evidence type="ECO:0000313" key="4">
    <source>
        <dbReference type="Proteomes" id="UP001056384"/>
    </source>
</evidence>
<dbReference type="InterPro" id="IPR001509">
    <property type="entry name" value="Epimerase_deHydtase"/>
</dbReference>
<dbReference type="Gene3D" id="3.40.50.720">
    <property type="entry name" value="NAD(P)-binding Rossmann-like Domain"/>
    <property type="match status" value="1"/>
</dbReference>